<dbReference type="KEGG" id="sgm:GCM10017557_00120"/>
<evidence type="ECO:0000313" key="2">
    <source>
        <dbReference type="EMBL" id="BCL25153.1"/>
    </source>
</evidence>
<keyword evidence="3" id="KW-1185">Reference proteome</keyword>
<reference evidence="2 3" key="1">
    <citation type="journal article" date="2014" name="Int. J. Syst. Evol. Microbiol.">
        <title>Complete genome sequence of Corynebacterium casei LMG S-19264T (=DSM 44701T), isolated from a smear-ripened cheese.</title>
        <authorList>
            <consortium name="US DOE Joint Genome Institute (JGI-PGF)"/>
            <person name="Walter F."/>
            <person name="Albersmeier A."/>
            <person name="Kalinowski J."/>
            <person name="Ruckert C."/>
        </authorList>
    </citation>
    <scope>NUCLEOTIDE SEQUENCE [LARGE SCALE GENOMIC DNA]</scope>
    <source>
        <strain evidence="2 3">JCM 4677</strain>
    </source>
</reference>
<gene>
    <name evidence="2" type="ORF">GCM10017557_00120</name>
</gene>
<evidence type="ECO:0000313" key="3">
    <source>
        <dbReference type="Proteomes" id="UP000516444"/>
    </source>
</evidence>
<accession>A0A7G1NPL3</accession>
<feature type="region of interest" description="Disordered" evidence="1">
    <location>
        <begin position="102"/>
        <end position="129"/>
    </location>
</feature>
<protein>
    <submittedName>
        <fullName evidence="2">Uncharacterized protein</fullName>
    </submittedName>
</protein>
<dbReference type="EMBL" id="AP023440">
    <property type="protein sequence ID" value="BCL25153.1"/>
    <property type="molecule type" value="Genomic_DNA"/>
</dbReference>
<sequence>MPRTAIDVVFTYRSPGETAPEGVRPCRESCRARKREQWRLPAEDTPDDATTDYLHRYFEPTARAIDGLEKARPPRRRLALDLRKPQDYFHRVWSTAIRAADLADGGADEQDEYSDTCTAGDTDPEQDVA</sequence>
<organism evidence="2 3">
    <name type="scientific">Streptomyces aurantiacus</name>
    <dbReference type="NCBI Taxonomy" id="47760"/>
    <lineage>
        <taxon>Bacteria</taxon>
        <taxon>Bacillati</taxon>
        <taxon>Actinomycetota</taxon>
        <taxon>Actinomycetes</taxon>
        <taxon>Kitasatosporales</taxon>
        <taxon>Streptomycetaceae</taxon>
        <taxon>Streptomyces</taxon>
        <taxon>Streptomyces aurantiacus group</taxon>
    </lineage>
</organism>
<evidence type="ECO:0000256" key="1">
    <source>
        <dbReference type="SAM" id="MobiDB-lite"/>
    </source>
</evidence>
<proteinExistence type="predicted"/>
<name>A0A7G1NPL3_9ACTN</name>
<dbReference type="Proteomes" id="UP000516444">
    <property type="component" value="Chromosome"/>
</dbReference>
<dbReference type="AlphaFoldDB" id="A0A7G1NPL3"/>